<evidence type="ECO:0000313" key="12">
    <source>
        <dbReference type="Proteomes" id="UP000619479"/>
    </source>
</evidence>
<dbReference type="SUPFAM" id="SSF55874">
    <property type="entry name" value="ATPase domain of HSP90 chaperone/DNA topoisomerase II/histidine kinase"/>
    <property type="match status" value="1"/>
</dbReference>
<dbReference type="CDD" id="cd00075">
    <property type="entry name" value="HATPase"/>
    <property type="match status" value="1"/>
</dbReference>
<evidence type="ECO:0000313" key="11">
    <source>
        <dbReference type="EMBL" id="GID64693.1"/>
    </source>
</evidence>
<dbReference type="PANTHER" id="PTHR43711:SF1">
    <property type="entry name" value="HISTIDINE KINASE 1"/>
    <property type="match status" value="1"/>
</dbReference>
<dbReference type="SMART" id="SM00091">
    <property type="entry name" value="PAS"/>
    <property type="match status" value="1"/>
</dbReference>
<dbReference type="Gene3D" id="3.30.450.40">
    <property type="match status" value="1"/>
</dbReference>
<dbReference type="PROSITE" id="PS50112">
    <property type="entry name" value="PAS"/>
    <property type="match status" value="1"/>
</dbReference>
<dbReference type="SUPFAM" id="SSF47384">
    <property type="entry name" value="Homodimeric domain of signal transducing histidine kinase"/>
    <property type="match status" value="1"/>
</dbReference>
<dbReference type="CDD" id="cd00082">
    <property type="entry name" value="HisKA"/>
    <property type="match status" value="1"/>
</dbReference>
<feature type="domain" description="PAS" evidence="9">
    <location>
        <begin position="149"/>
        <end position="185"/>
    </location>
</feature>
<evidence type="ECO:0000256" key="6">
    <source>
        <dbReference type="ARBA" id="ARBA00022777"/>
    </source>
</evidence>
<evidence type="ECO:0000256" key="1">
    <source>
        <dbReference type="ARBA" id="ARBA00000085"/>
    </source>
</evidence>
<dbReference type="GO" id="GO:0000155">
    <property type="term" value="F:phosphorelay sensor kinase activity"/>
    <property type="evidence" value="ECO:0007669"/>
    <property type="project" value="InterPro"/>
</dbReference>
<dbReference type="GO" id="GO:0005886">
    <property type="term" value="C:plasma membrane"/>
    <property type="evidence" value="ECO:0007669"/>
    <property type="project" value="UniProtKB-SubCell"/>
</dbReference>
<dbReference type="InterPro" id="IPR003661">
    <property type="entry name" value="HisK_dim/P_dom"/>
</dbReference>
<keyword evidence="7" id="KW-0902">Two-component regulatory system</keyword>
<feature type="domain" description="Histidine kinase" evidence="8">
    <location>
        <begin position="457"/>
        <end position="676"/>
    </location>
</feature>
<keyword evidence="5" id="KW-0808">Transferase</keyword>
<feature type="domain" description="PAC" evidence="10">
    <location>
        <begin position="227"/>
        <end position="279"/>
    </location>
</feature>
<dbReference type="InterPro" id="IPR035965">
    <property type="entry name" value="PAS-like_dom_sf"/>
</dbReference>
<dbReference type="PRINTS" id="PR00344">
    <property type="entry name" value="BCTRLSENSOR"/>
</dbReference>
<dbReference type="Pfam" id="PF00989">
    <property type="entry name" value="PAS"/>
    <property type="match status" value="1"/>
</dbReference>
<evidence type="ECO:0000256" key="3">
    <source>
        <dbReference type="ARBA" id="ARBA00012438"/>
    </source>
</evidence>
<dbReference type="PANTHER" id="PTHR43711">
    <property type="entry name" value="TWO-COMPONENT HISTIDINE KINASE"/>
    <property type="match status" value="1"/>
</dbReference>
<sequence length="677" mass="72395">MPDAAADRFAAVVARVAHAPTVLILLADGDRLRLAGAHGIPADWPSHATTPAGRTVAGLIVHHNRPLTSTDLAADPRVPPQAPARELGVRGYAGYPIHDPVGNVFGVLAVMDPEPRCWTTGELAALDDAARACAAFVAERSAREDIDTQRRFLDALLQSLRTAVAACDAGGRIVFANEALRQLTGPAPLLRPLAEWSQHSYLKDLEGRPLRREQVPLFRALAGSHVRDEEFLVRSADGRIRIVATDAQPITGEHGRRLGAVACLRDVTDQRMTERFHEVEAAVSDALAHAETVQEGGPQVLRAICAGFGWRYAQLWLADEATGELDLVADQHADAEARALAASVSAQAEMIAETARRIGKAVRESRWGAELAVPARSGDRTVAVLTFFADPPEAPVDPPGAPPDSLSAPAEPLVAPADPLVAFLSGVAAHVAEFLERRRAEELTVALAHSRDEYLALIDHEFRTPLTSISAYIDLLRDTEPDAAADELPGILDVLGRNSEILRHIVEDLLDLAGIDNGHIELAEEPVDLAATVTAAARAAEPRAADAGVALHLDVAEGTTVRGDESRLRQVADHLIANAVGHTVGAGRVSLALTRPAPAVVELTVTDDGLGIPVEDEDRVFARFYRSARTREHRLPGVGLGLTISRAIVERHHGTIRFVPCPPPGTRITVRLPACRS</sequence>
<keyword evidence="6" id="KW-0418">Kinase</keyword>
<dbReference type="RefSeq" id="WP_203740190.1">
    <property type="nucleotide sequence ID" value="NZ_BAAAUC010000048.1"/>
</dbReference>
<dbReference type="InterPro" id="IPR036890">
    <property type="entry name" value="HATPase_C_sf"/>
</dbReference>
<dbReference type="SMART" id="SM00086">
    <property type="entry name" value="PAC"/>
    <property type="match status" value="1"/>
</dbReference>
<dbReference type="SMART" id="SM00065">
    <property type="entry name" value="GAF"/>
    <property type="match status" value="1"/>
</dbReference>
<dbReference type="InterPro" id="IPR003594">
    <property type="entry name" value="HATPase_dom"/>
</dbReference>
<dbReference type="InterPro" id="IPR000700">
    <property type="entry name" value="PAS-assoc_C"/>
</dbReference>
<evidence type="ECO:0000256" key="5">
    <source>
        <dbReference type="ARBA" id="ARBA00022679"/>
    </source>
</evidence>
<accession>A0A919IJP7</accession>
<comment type="caution">
    <text evidence="11">The sequence shown here is derived from an EMBL/GenBank/DDBJ whole genome shotgun (WGS) entry which is preliminary data.</text>
</comment>
<dbReference type="SUPFAM" id="SSF55781">
    <property type="entry name" value="GAF domain-like"/>
    <property type="match status" value="2"/>
</dbReference>
<dbReference type="PROSITE" id="PS50113">
    <property type="entry name" value="PAC"/>
    <property type="match status" value="1"/>
</dbReference>
<evidence type="ECO:0000259" key="9">
    <source>
        <dbReference type="PROSITE" id="PS50112"/>
    </source>
</evidence>
<dbReference type="Gene3D" id="3.30.565.10">
    <property type="entry name" value="Histidine kinase-like ATPase, C-terminal domain"/>
    <property type="match status" value="1"/>
</dbReference>
<reference evidence="11" key="1">
    <citation type="submission" date="2021-01" db="EMBL/GenBank/DDBJ databases">
        <title>Whole genome shotgun sequence of Actinoplanes cyaneus NBRC 14990.</title>
        <authorList>
            <person name="Komaki H."/>
            <person name="Tamura T."/>
        </authorList>
    </citation>
    <scope>NUCLEOTIDE SEQUENCE</scope>
    <source>
        <strain evidence="11">NBRC 14990</strain>
    </source>
</reference>
<dbReference type="InterPro" id="IPR003018">
    <property type="entry name" value="GAF"/>
</dbReference>
<dbReference type="InterPro" id="IPR004358">
    <property type="entry name" value="Sig_transdc_His_kin-like_C"/>
</dbReference>
<dbReference type="Pfam" id="PF00512">
    <property type="entry name" value="HisKA"/>
    <property type="match status" value="1"/>
</dbReference>
<organism evidence="11 12">
    <name type="scientific">Actinoplanes cyaneus</name>
    <dbReference type="NCBI Taxonomy" id="52696"/>
    <lineage>
        <taxon>Bacteria</taxon>
        <taxon>Bacillati</taxon>
        <taxon>Actinomycetota</taxon>
        <taxon>Actinomycetes</taxon>
        <taxon>Micromonosporales</taxon>
        <taxon>Micromonosporaceae</taxon>
        <taxon>Actinoplanes</taxon>
    </lineage>
</organism>
<dbReference type="Gene3D" id="3.30.450.20">
    <property type="entry name" value="PAS domain"/>
    <property type="match status" value="1"/>
</dbReference>
<dbReference type="InterPro" id="IPR005467">
    <property type="entry name" value="His_kinase_dom"/>
</dbReference>
<dbReference type="InterPro" id="IPR000014">
    <property type="entry name" value="PAS"/>
</dbReference>
<dbReference type="SUPFAM" id="SSF55785">
    <property type="entry name" value="PYP-like sensor domain (PAS domain)"/>
    <property type="match status" value="1"/>
</dbReference>
<dbReference type="InterPro" id="IPR029016">
    <property type="entry name" value="GAF-like_dom_sf"/>
</dbReference>
<evidence type="ECO:0000256" key="4">
    <source>
        <dbReference type="ARBA" id="ARBA00022553"/>
    </source>
</evidence>
<dbReference type="CDD" id="cd00130">
    <property type="entry name" value="PAS"/>
    <property type="match status" value="1"/>
</dbReference>
<evidence type="ECO:0000259" key="10">
    <source>
        <dbReference type="PROSITE" id="PS50113"/>
    </source>
</evidence>
<evidence type="ECO:0000259" key="8">
    <source>
        <dbReference type="PROSITE" id="PS50109"/>
    </source>
</evidence>
<dbReference type="AlphaFoldDB" id="A0A919IJP7"/>
<comment type="catalytic activity">
    <reaction evidence="1">
        <text>ATP + protein L-histidine = ADP + protein N-phospho-L-histidine.</text>
        <dbReference type="EC" id="2.7.13.3"/>
    </reaction>
</comment>
<dbReference type="GO" id="GO:0006355">
    <property type="term" value="P:regulation of DNA-templated transcription"/>
    <property type="evidence" value="ECO:0007669"/>
    <property type="project" value="InterPro"/>
</dbReference>
<name>A0A919IJP7_9ACTN</name>
<dbReference type="SMART" id="SM00387">
    <property type="entry name" value="HATPase_c"/>
    <property type="match status" value="1"/>
</dbReference>
<dbReference type="Gene3D" id="1.10.287.130">
    <property type="match status" value="1"/>
</dbReference>
<proteinExistence type="predicted"/>
<evidence type="ECO:0000256" key="7">
    <source>
        <dbReference type="ARBA" id="ARBA00023012"/>
    </source>
</evidence>
<dbReference type="NCBIfam" id="TIGR00229">
    <property type="entry name" value="sensory_box"/>
    <property type="match status" value="1"/>
</dbReference>
<gene>
    <name evidence="11" type="ORF">Acy02nite_25740</name>
</gene>
<keyword evidence="4" id="KW-0597">Phosphoprotein</keyword>
<dbReference type="PROSITE" id="PS50109">
    <property type="entry name" value="HIS_KIN"/>
    <property type="match status" value="1"/>
</dbReference>
<dbReference type="Pfam" id="PF01590">
    <property type="entry name" value="GAF"/>
    <property type="match status" value="1"/>
</dbReference>
<dbReference type="Proteomes" id="UP000619479">
    <property type="component" value="Unassembled WGS sequence"/>
</dbReference>
<dbReference type="InterPro" id="IPR050736">
    <property type="entry name" value="Sensor_HK_Regulatory"/>
</dbReference>
<protein>
    <recommendedName>
        <fullName evidence="3">histidine kinase</fullName>
        <ecNumber evidence="3">2.7.13.3</ecNumber>
    </recommendedName>
</protein>
<dbReference type="Pfam" id="PF02518">
    <property type="entry name" value="HATPase_c"/>
    <property type="match status" value="1"/>
</dbReference>
<dbReference type="InterPro" id="IPR001610">
    <property type="entry name" value="PAC"/>
</dbReference>
<dbReference type="SMART" id="SM00388">
    <property type="entry name" value="HisKA"/>
    <property type="match status" value="1"/>
</dbReference>
<comment type="subcellular location">
    <subcellularLocation>
        <location evidence="2">Cell membrane</location>
    </subcellularLocation>
</comment>
<keyword evidence="12" id="KW-1185">Reference proteome</keyword>
<dbReference type="EMBL" id="BOMH01000018">
    <property type="protein sequence ID" value="GID64693.1"/>
    <property type="molecule type" value="Genomic_DNA"/>
</dbReference>
<dbReference type="InterPro" id="IPR036097">
    <property type="entry name" value="HisK_dim/P_sf"/>
</dbReference>
<dbReference type="InterPro" id="IPR013767">
    <property type="entry name" value="PAS_fold"/>
</dbReference>
<evidence type="ECO:0000256" key="2">
    <source>
        <dbReference type="ARBA" id="ARBA00004236"/>
    </source>
</evidence>
<dbReference type="EC" id="2.7.13.3" evidence="3"/>